<accession>A0AAV8YTM8</accession>
<dbReference type="Pfam" id="PF12799">
    <property type="entry name" value="LRR_4"/>
    <property type="match status" value="1"/>
</dbReference>
<keyword evidence="2" id="KW-0677">Repeat</keyword>
<proteinExistence type="predicted"/>
<dbReference type="Proteomes" id="UP001162162">
    <property type="component" value="Unassembled WGS sequence"/>
</dbReference>
<protein>
    <submittedName>
        <fullName evidence="3">Uncharacterized protein</fullName>
    </submittedName>
</protein>
<dbReference type="SUPFAM" id="SSF52058">
    <property type="entry name" value="L domain-like"/>
    <property type="match status" value="1"/>
</dbReference>
<evidence type="ECO:0000313" key="3">
    <source>
        <dbReference type="EMBL" id="KAJ8954012.1"/>
    </source>
</evidence>
<sequence length="143" mass="17041">MRLNWDDINKISNVFPNIEELRAPYNNITDLTTPKHHSLPKLRVLDLEGNDIKYWSEVNKLSVVASLEHLMLENTKLENIYFDSSSIPFFNGRPIKDDERRGAEYDYIRKYALEWIKVKNTAEEKLFLLEHNRYLELIESNDR</sequence>
<comment type="caution">
    <text evidence="3">The sequence shown here is derived from an EMBL/GenBank/DDBJ whole genome shotgun (WGS) entry which is preliminary data.</text>
</comment>
<name>A0AAV8YTM8_9CUCU</name>
<evidence type="ECO:0000256" key="2">
    <source>
        <dbReference type="ARBA" id="ARBA00022737"/>
    </source>
</evidence>
<gene>
    <name evidence="3" type="ORF">NQ318_004303</name>
</gene>
<dbReference type="InterPro" id="IPR032675">
    <property type="entry name" value="LRR_dom_sf"/>
</dbReference>
<keyword evidence="4" id="KW-1185">Reference proteome</keyword>
<organism evidence="3 4">
    <name type="scientific">Aromia moschata</name>
    <dbReference type="NCBI Taxonomy" id="1265417"/>
    <lineage>
        <taxon>Eukaryota</taxon>
        <taxon>Metazoa</taxon>
        <taxon>Ecdysozoa</taxon>
        <taxon>Arthropoda</taxon>
        <taxon>Hexapoda</taxon>
        <taxon>Insecta</taxon>
        <taxon>Pterygota</taxon>
        <taxon>Neoptera</taxon>
        <taxon>Endopterygota</taxon>
        <taxon>Coleoptera</taxon>
        <taxon>Polyphaga</taxon>
        <taxon>Cucujiformia</taxon>
        <taxon>Chrysomeloidea</taxon>
        <taxon>Cerambycidae</taxon>
        <taxon>Cerambycinae</taxon>
        <taxon>Callichromatini</taxon>
        <taxon>Aromia</taxon>
    </lineage>
</organism>
<evidence type="ECO:0000313" key="4">
    <source>
        <dbReference type="Proteomes" id="UP001162162"/>
    </source>
</evidence>
<keyword evidence="1" id="KW-0433">Leucine-rich repeat</keyword>
<dbReference type="InterPro" id="IPR025875">
    <property type="entry name" value="Leu-rich_rpt_4"/>
</dbReference>
<dbReference type="EMBL" id="JAPWTK010000051">
    <property type="protein sequence ID" value="KAJ8954012.1"/>
    <property type="molecule type" value="Genomic_DNA"/>
</dbReference>
<evidence type="ECO:0000256" key="1">
    <source>
        <dbReference type="ARBA" id="ARBA00022614"/>
    </source>
</evidence>
<dbReference type="InterPro" id="IPR001611">
    <property type="entry name" value="Leu-rich_rpt"/>
</dbReference>
<reference evidence="3" key="1">
    <citation type="journal article" date="2023" name="Insect Mol. Biol.">
        <title>Genome sequencing provides insights into the evolution of gene families encoding plant cell wall-degrading enzymes in longhorned beetles.</title>
        <authorList>
            <person name="Shin N.R."/>
            <person name="Okamura Y."/>
            <person name="Kirsch R."/>
            <person name="Pauchet Y."/>
        </authorList>
    </citation>
    <scope>NUCLEOTIDE SEQUENCE</scope>
    <source>
        <strain evidence="3">AMC_N1</strain>
    </source>
</reference>
<dbReference type="PROSITE" id="PS51450">
    <property type="entry name" value="LRR"/>
    <property type="match status" value="1"/>
</dbReference>
<dbReference type="AlphaFoldDB" id="A0AAV8YTM8"/>
<dbReference type="Gene3D" id="3.80.10.10">
    <property type="entry name" value="Ribonuclease Inhibitor"/>
    <property type="match status" value="1"/>
</dbReference>